<accession>A0ACD5ZWS8</accession>
<proteinExistence type="predicted"/>
<keyword evidence="2" id="KW-1185">Reference proteome</keyword>
<reference evidence="1" key="1">
    <citation type="submission" date="2021-05" db="EMBL/GenBank/DDBJ databases">
        <authorList>
            <person name="Scholz U."/>
            <person name="Mascher M."/>
            <person name="Fiebig A."/>
        </authorList>
    </citation>
    <scope>NUCLEOTIDE SEQUENCE [LARGE SCALE GENOMIC DNA]</scope>
</reference>
<dbReference type="Proteomes" id="UP001732700">
    <property type="component" value="Chromosome 7A"/>
</dbReference>
<sequence length="357" mass="39064">MLPAALLSLPSCLHASPLRCHAPTQQPAVSRGLLLRGAGSPVVKRLPAGDWLIWYHYGARVALSTSSDGLRWSPPVSPDPLLPSTDWWVFDTAVIRPADVLVISGSDTSSGRFPSSAVYWLYYTGSNDERLASPFPAADVAALPGLAISQDGRHWARIEGDHHTGALICVGEDYPEGWEKRCAAAPKVVMHADGDLRMYYHSFDEMSQRHAIAVARSKDGIRWKRVGKVLEGGGPGSFDERGVRQGHVVRDRAAGQYVMVYEGLDRNGRVSIGMAVSEDGLKEWRRCSELPVLHPSQKDDEWDAAGVGSPCLVQMDGPYDWRLYYMGVGKDGEAAIGMAYSEGQGLRRFEKCDAVLM</sequence>
<evidence type="ECO:0000313" key="1">
    <source>
        <dbReference type="EnsemblPlants" id="AVESA.00010b.r2.7AG1227100.1.CDS.1"/>
    </source>
</evidence>
<reference evidence="1" key="2">
    <citation type="submission" date="2025-09" db="UniProtKB">
        <authorList>
            <consortium name="EnsemblPlants"/>
        </authorList>
    </citation>
    <scope>IDENTIFICATION</scope>
</reference>
<organism evidence="1 2">
    <name type="scientific">Avena sativa</name>
    <name type="common">Oat</name>
    <dbReference type="NCBI Taxonomy" id="4498"/>
    <lineage>
        <taxon>Eukaryota</taxon>
        <taxon>Viridiplantae</taxon>
        <taxon>Streptophyta</taxon>
        <taxon>Embryophyta</taxon>
        <taxon>Tracheophyta</taxon>
        <taxon>Spermatophyta</taxon>
        <taxon>Magnoliopsida</taxon>
        <taxon>Liliopsida</taxon>
        <taxon>Poales</taxon>
        <taxon>Poaceae</taxon>
        <taxon>BOP clade</taxon>
        <taxon>Pooideae</taxon>
        <taxon>Poodae</taxon>
        <taxon>Poeae</taxon>
        <taxon>Poeae Chloroplast Group 1 (Aveneae type)</taxon>
        <taxon>Aveninae</taxon>
        <taxon>Avena</taxon>
    </lineage>
</organism>
<dbReference type="EnsemblPlants" id="AVESA.00010b.r2.7AG1227100.1">
    <property type="protein sequence ID" value="AVESA.00010b.r2.7AG1227100.1.CDS.1"/>
    <property type="gene ID" value="AVESA.00010b.r2.7AG1227100"/>
</dbReference>
<protein>
    <submittedName>
        <fullName evidence="1">Uncharacterized protein</fullName>
    </submittedName>
</protein>
<evidence type="ECO:0000313" key="2">
    <source>
        <dbReference type="Proteomes" id="UP001732700"/>
    </source>
</evidence>
<name>A0ACD5ZWS8_AVESA</name>